<reference evidence="1 2" key="1">
    <citation type="submission" date="2020-08" db="EMBL/GenBank/DDBJ databases">
        <title>Genomic Encyclopedia of Type Strains, Phase IV (KMG-V): Genome sequencing to study the core and pangenomes of soil and plant-associated prokaryotes.</title>
        <authorList>
            <person name="Whitman W."/>
        </authorList>
    </citation>
    <scope>NUCLEOTIDE SEQUENCE [LARGE SCALE GENOMIC DNA]</scope>
    <source>
        <strain evidence="1 2">SEMIA 402</strain>
    </source>
</reference>
<evidence type="ECO:0000313" key="1">
    <source>
        <dbReference type="EMBL" id="MBB4277779.1"/>
    </source>
</evidence>
<dbReference type="Proteomes" id="UP000533641">
    <property type="component" value="Unassembled WGS sequence"/>
</dbReference>
<accession>A0A7W6RSD7</accession>
<gene>
    <name evidence="1" type="ORF">GGE12_005588</name>
</gene>
<organism evidence="1 2">
    <name type="scientific">Rhizobium mongolense</name>
    <dbReference type="NCBI Taxonomy" id="57676"/>
    <lineage>
        <taxon>Bacteria</taxon>
        <taxon>Pseudomonadati</taxon>
        <taxon>Pseudomonadota</taxon>
        <taxon>Alphaproteobacteria</taxon>
        <taxon>Hyphomicrobiales</taxon>
        <taxon>Rhizobiaceae</taxon>
        <taxon>Rhizobium/Agrobacterium group</taxon>
        <taxon>Rhizobium</taxon>
    </lineage>
</organism>
<evidence type="ECO:0000313" key="2">
    <source>
        <dbReference type="Proteomes" id="UP000533641"/>
    </source>
</evidence>
<proteinExistence type="predicted"/>
<dbReference type="EMBL" id="JACIGM010000014">
    <property type="protein sequence ID" value="MBB4277779.1"/>
    <property type="molecule type" value="Genomic_DNA"/>
</dbReference>
<protein>
    <submittedName>
        <fullName evidence="1">Uncharacterized protein</fullName>
    </submittedName>
</protein>
<comment type="caution">
    <text evidence="1">The sequence shown here is derived from an EMBL/GenBank/DDBJ whole genome shotgun (WGS) entry which is preliminary data.</text>
</comment>
<dbReference type="AlphaFoldDB" id="A0A7W6RSD7"/>
<sequence>MTPDFRGDELYGCEIVFRALVVSGCDTPELLDPVEEPFHEVTLPIDPAREDERPLPVALRRDVGPSLALGRLGPDRVAVVALVGQQDVSFAELVHQRAGLGAVGDLPAAQTEADGATFGVDERVDFARKPAAGTSHAAIVSIPSFSHGRVLVNADRVESIMTISPS</sequence>
<name>A0A7W6RSD7_9HYPH</name>